<dbReference type="Proteomes" id="UP001633002">
    <property type="component" value="Unassembled WGS sequence"/>
</dbReference>
<dbReference type="EMBL" id="JBJQOH010000001">
    <property type="protein sequence ID" value="KAL3700986.1"/>
    <property type="molecule type" value="Genomic_DNA"/>
</dbReference>
<name>A0ABD3IBW6_9MARC</name>
<evidence type="ECO:0000313" key="1">
    <source>
        <dbReference type="EMBL" id="KAL3700986.1"/>
    </source>
</evidence>
<sequence>MAFIQIARGHSFKLGRDGGNGPSLFELNLRAANRLGTIEAFQKAFETAVRLTEPLKNVNCVATIDL</sequence>
<comment type="caution">
    <text evidence="1">The sequence shown here is derived from an EMBL/GenBank/DDBJ whole genome shotgun (WGS) entry which is preliminary data.</text>
</comment>
<proteinExistence type="predicted"/>
<evidence type="ECO:0000313" key="2">
    <source>
        <dbReference type="Proteomes" id="UP001633002"/>
    </source>
</evidence>
<reference evidence="1 2" key="1">
    <citation type="submission" date="2024-09" db="EMBL/GenBank/DDBJ databases">
        <title>Chromosome-scale assembly of Riccia sorocarpa.</title>
        <authorList>
            <person name="Paukszto L."/>
        </authorList>
    </citation>
    <scope>NUCLEOTIDE SEQUENCE [LARGE SCALE GENOMIC DNA]</scope>
    <source>
        <strain evidence="1">LP-2024</strain>
        <tissue evidence="1">Aerial parts of the thallus</tissue>
    </source>
</reference>
<dbReference type="AlphaFoldDB" id="A0ABD3IBW6"/>
<accession>A0ABD3IBW6</accession>
<gene>
    <name evidence="1" type="ORF">R1sor_019008</name>
</gene>
<organism evidence="1 2">
    <name type="scientific">Riccia sorocarpa</name>
    <dbReference type="NCBI Taxonomy" id="122646"/>
    <lineage>
        <taxon>Eukaryota</taxon>
        <taxon>Viridiplantae</taxon>
        <taxon>Streptophyta</taxon>
        <taxon>Embryophyta</taxon>
        <taxon>Marchantiophyta</taxon>
        <taxon>Marchantiopsida</taxon>
        <taxon>Marchantiidae</taxon>
        <taxon>Marchantiales</taxon>
        <taxon>Ricciaceae</taxon>
        <taxon>Riccia</taxon>
    </lineage>
</organism>
<keyword evidence="2" id="KW-1185">Reference proteome</keyword>
<protein>
    <submittedName>
        <fullName evidence="1">Uncharacterized protein</fullName>
    </submittedName>
</protein>